<dbReference type="RefSeq" id="XP_041538978.1">
    <property type="nucleotide sequence ID" value="XM_041684833.1"/>
</dbReference>
<reference evidence="7" key="1">
    <citation type="submission" date="2021-01" db="EMBL/GenBank/DDBJ databases">
        <authorList>
            <consortium name="Aspergillus luchuensis mut. kawachii IFO 4304 genome sequencing consortium"/>
            <person name="Kazuki M."/>
            <person name="Futagami T."/>
        </authorList>
    </citation>
    <scope>NUCLEOTIDE SEQUENCE</scope>
    <source>
        <strain evidence="7">IFO 4308</strain>
    </source>
</reference>
<evidence type="ECO:0000256" key="3">
    <source>
        <dbReference type="ARBA" id="ARBA00022989"/>
    </source>
</evidence>
<dbReference type="AlphaFoldDB" id="A0A7R7W2I6"/>
<evidence type="ECO:0000256" key="1">
    <source>
        <dbReference type="ARBA" id="ARBA00004167"/>
    </source>
</evidence>
<comment type="subcellular location">
    <subcellularLocation>
        <location evidence="1">Membrane</location>
        <topology evidence="1">Single-pass membrane protein</topology>
    </subcellularLocation>
</comment>
<keyword evidence="8" id="KW-1185">Reference proteome</keyword>
<feature type="region of interest" description="Disordered" evidence="5">
    <location>
        <begin position="1"/>
        <end position="62"/>
    </location>
</feature>
<evidence type="ECO:0000313" key="7">
    <source>
        <dbReference type="EMBL" id="BCR95212.1"/>
    </source>
</evidence>
<evidence type="ECO:0000256" key="6">
    <source>
        <dbReference type="SAM" id="Phobius"/>
    </source>
</evidence>
<evidence type="ECO:0000256" key="4">
    <source>
        <dbReference type="ARBA" id="ARBA00023136"/>
    </source>
</evidence>
<sequence>MSRSAADATRFTATGPYAHSKPGSASSAAPYKLPSSMAKPTSQQQQQPQLNANGRPESPKEKVERLRAQARAARLAQSTSRVDQMIEVGRRFANKAHKTMVYTLIAASGVCGALTVYSVISLTLYNRRQRALWVEKEMQRLQDAKTAYAAGTANTEQLELLKNEKIGEIFQQKKEEAKAQRPWNQVKNFIFGGLKQDEKAAADSSSSIPDSVLEGGNKSAVLEALNAKAAEDAAKSTAPAVPKGQLDALAENAEDAAKQSTRSWKSWFTGR</sequence>
<keyword evidence="2 6" id="KW-0812">Transmembrane</keyword>
<dbReference type="OrthoDB" id="4205486at2759"/>
<keyword evidence="3 6" id="KW-1133">Transmembrane helix</keyword>
<dbReference type="KEGG" id="aluc:AKAW2_20152A"/>
<proteinExistence type="predicted"/>
<gene>
    <name evidence="7" type="ORF">AKAW2_20152A</name>
</gene>
<evidence type="ECO:0000313" key="8">
    <source>
        <dbReference type="Proteomes" id="UP000661280"/>
    </source>
</evidence>
<dbReference type="GO" id="GO:0016020">
    <property type="term" value="C:membrane"/>
    <property type="evidence" value="ECO:0007669"/>
    <property type="project" value="UniProtKB-SubCell"/>
</dbReference>
<organism evidence="7 8">
    <name type="scientific">Aspergillus kawachii</name>
    <name type="common">White koji mold</name>
    <name type="synonym">Aspergillus awamori var. kawachi</name>
    <dbReference type="NCBI Taxonomy" id="1069201"/>
    <lineage>
        <taxon>Eukaryota</taxon>
        <taxon>Fungi</taxon>
        <taxon>Dikarya</taxon>
        <taxon>Ascomycota</taxon>
        <taxon>Pezizomycotina</taxon>
        <taxon>Eurotiomycetes</taxon>
        <taxon>Eurotiomycetidae</taxon>
        <taxon>Eurotiales</taxon>
        <taxon>Aspergillaceae</taxon>
        <taxon>Aspergillus</taxon>
        <taxon>Aspergillus subgen. Circumdati</taxon>
    </lineage>
</organism>
<protein>
    <submittedName>
        <fullName evidence="7">Uncharacterized protein</fullName>
    </submittedName>
</protein>
<feature type="compositionally biased region" description="Polar residues" evidence="5">
    <location>
        <begin position="258"/>
        <end position="271"/>
    </location>
</feature>
<reference evidence="7" key="2">
    <citation type="submission" date="2021-02" db="EMBL/GenBank/DDBJ databases">
        <title>Aspergillus luchuensis mut. kawachii IFO 4304 genome sequence.</title>
        <authorList>
            <person name="Mori K."/>
            <person name="Kadooka C."/>
            <person name="Goto M."/>
            <person name="Futagami T."/>
        </authorList>
    </citation>
    <scope>NUCLEOTIDE SEQUENCE</scope>
    <source>
        <strain evidence="7">IFO 4308</strain>
    </source>
</reference>
<dbReference type="EMBL" id="AP024426">
    <property type="protein sequence ID" value="BCR95212.1"/>
    <property type="molecule type" value="Genomic_DNA"/>
</dbReference>
<dbReference type="GeneID" id="64956537"/>
<feature type="region of interest" description="Disordered" evidence="5">
    <location>
        <begin position="231"/>
        <end position="271"/>
    </location>
</feature>
<accession>A0A7R7W2I6</accession>
<evidence type="ECO:0000256" key="5">
    <source>
        <dbReference type="SAM" id="MobiDB-lite"/>
    </source>
</evidence>
<feature type="transmembrane region" description="Helical" evidence="6">
    <location>
        <begin position="100"/>
        <end position="120"/>
    </location>
</feature>
<feature type="compositionally biased region" description="Low complexity" evidence="5">
    <location>
        <begin position="235"/>
        <end position="251"/>
    </location>
</feature>
<dbReference type="Proteomes" id="UP000661280">
    <property type="component" value="Chromosome 2"/>
</dbReference>
<dbReference type="InterPro" id="IPR029208">
    <property type="entry name" value="COX14"/>
</dbReference>
<evidence type="ECO:0000256" key="2">
    <source>
        <dbReference type="ARBA" id="ARBA00022692"/>
    </source>
</evidence>
<dbReference type="Pfam" id="PF14880">
    <property type="entry name" value="COX14"/>
    <property type="match status" value="1"/>
</dbReference>
<keyword evidence="4 6" id="KW-0472">Membrane</keyword>
<name>A0A7R7W2I6_ASPKA</name>